<dbReference type="EMBL" id="CP036348">
    <property type="protein sequence ID" value="QDV70922.1"/>
    <property type="molecule type" value="Genomic_DNA"/>
</dbReference>
<gene>
    <name evidence="2" type="ORF">Poly24_46550</name>
</gene>
<evidence type="ECO:0000313" key="2">
    <source>
        <dbReference type="EMBL" id="QDV70922.1"/>
    </source>
</evidence>
<accession>A0A518JZE9</accession>
<organism evidence="2 3">
    <name type="scientific">Rosistilla carotiformis</name>
    <dbReference type="NCBI Taxonomy" id="2528017"/>
    <lineage>
        <taxon>Bacteria</taxon>
        <taxon>Pseudomonadati</taxon>
        <taxon>Planctomycetota</taxon>
        <taxon>Planctomycetia</taxon>
        <taxon>Pirellulales</taxon>
        <taxon>Pirellulaceae</taxon>
        <taxon>Rosistilla</taxon>
    </lineage>
</organism>
<feature type="region of interest" description="Disordered" evidence="1">
    <location>
        <begin position="1"/>
        <end position="22"/>
    </location>
</feature>
<protein>
    <submittedName>
        <fullName evidence="2">Uncharacterized protein</fullName>
    </submittedName>
</protein>
<proteinExistence type="predicted"/>
<dbReference type="KEGG" id="rcf:Poly24_46550"/>
<dbReference type="Proteomes" id="UP000315082">
    <property type="component" value="Chromosome"/>
</dbReference>
<dbReference type="AlphaFoldDB" id="A0A518JZE9"/>
<evidence type="ECO:0000313" key="3">
    <source>
        <dbReference type="Proteomes" id="UP000315082"/>
    </source>
</evidence>
<keyword evidence="3" id="KW-1185">Reference proteome</keyword>
<sequence>MPHFTRPAKQGGSENKRLASFPGRADRLQIRYATARASIGNWHAIQARQRPTSVPHTENLACQIQ</sequence>
<name>A0A518JZE9_9BACT</name>
<evidence type="ECO:0000256" key="1">
    <source>
        <dbReference type="SAM" id="MobiDB-lite"/>
    </source>
</evidence>
<reference evidence="2 3" key="1">
    <citation type="submission" date="2019-02" db="EMBL/GenBank/DDBJ databases">
        <title>Deep-cultivation of Planctomycetes and their phenomic and genomic characterization uncovers novel biology.</title>
        <authorList>
            <person name="Wiegand S."/>
            <person name="Jogler M."/>
            <person name="Boedeker C."/>
            <person name="Pinto D."/>
            <person name="Vollmers J."/>
            <person name="Rivas-Marin E."/>
            <person name="Kohn T."/>
            <person name="Peeters S.H."/>
            <person name="Heuer A."/>
            <person name="Rast P."/>
            <person name="Oberbeckmann S."/>
            <person name="Bunk B."/>
            <person name="Jeske O."/>
            <person name="Meyerdierks A."/>
            <person name="Storesund J.E."/>
            <person name="Kallscheuer N."/>
            <person name="Luecker S."/>
            <person name="Lage O.M."/>
            <person name="Pohl T."/>
            <person name="Merkel B.J."/>
            <person name="Hornburger P."/>
            <person name="Mueller R.-W."/>
            <person name="Bruemmer F."/>
            <person name="Labrenz M."/>
            <person name="Spormann A.M."/>
            <person name="Op den Camp H."/>
            <person name="Overmann J."/>
            <person name="Amann R."/>
            <person name="Jetten M.S.M."/>
            <person name="Mascher T."/>
            <person name="Medema M.H."/>
            <person name="Devos D.P."/>
            <person name="Kaster A.-K."/>
            <person name="Ovreas L."/>
            <person name="Rohde M."/>
            <person name="Galperin M.Y."/>
            <person name="Jogler C."/>
        </authorList>
    </citation>
    <scope>NUCLEOTIDE SEQUENCE [LARGE SCALE GENOMIC DNA]</scope>
    <source>
        <strain evidence="2 3">Poly24</strain>
    </source>
</reference>